<evidence type="ECO:0000313" key="2">
    <source>
        <dbReference type="EMBL" id="MDN5201629.1"/>
    </source>
</evidence>
<feature type="region of interest" description="Disordered" evidence="1">
    <location>
        <begin position="27"/>
        <end position="67"/>
    </location>
</feature>
<evidence type="ECO:0000256" key="1">
    <source>
        <dbReference type="SAM" id="MobiDB-lite"/>
    </source>
</evidence>
<proteinExistence type="predicted"/>
<dbReference type="RefSeq" id="WP_346751657.1">
    <property type="nucleotide sequence ID" value="NZ_JAUJEA010000003.1"/>
</dbReference>
<name>A0ABT8KN34_9BACT</name>
<comment type="caution">
    <text evidence="2">The sequence shown here is derived from an EMBL/GenBank/DDBJ whole genome shotgun (WGS) entry which is preliminary data.</text>
</comment>
<dbReference type="Proteomes" id="UP001172082">
    <property type="component" value="Unassembled WGS sequence"/>
</dbReference>
<reference evidence="2" key="1">
    <citation type="submission" date="2023-06" db="EMBL/GenBank/DDBJ databases">
        <title>Genomic of Parafulvivirga corallium.</title>
        <authorList>
            <person name="Wang G."/>
        </authorList>
    </citation>
    <scope>NUCLEOTIDE SEQUENCE</scope>
    <source>
        <strain evidence="2">BMA10</strain>
    </source>
</reference>
<feature type="compositionally biased region" description="Basic and acidic residues" evidence="1">
    <location>
        <begin position="57"/>
        <end position="67"/>
    </location>
</feature>
<accession>A0ABT8KN34</accession>
<protein>
    <submittedName>
        <fullName evidence="2">DUF4834 domain-containing protein</fullName>
    </submittedName>
</protein>
<dbReference type="EMBL" id="JAUJEA010000003">
    <property type="protein sequence ID" value="MDN5201629.1"/>
    <property type="molecule type" value="Genomic_DNA"/>
</dbReference>
<gene>
    <name evidence="2" type="ORF">QQ008_09660</name>
</gene>
<sequence length="76" mass="8931">MLRIAIIVLSVFLIFRFLGRMLKAFSPQDPRMNRNAHSKDRRRPSDGNVDVDYVPPQKKESEDFKGGDYIDYEEIK</sequence>
<organism evidence="2 3">
    <name type="scientific">Splendidivirga corallicola</name>
    <dbReference type="NCBI Taxonomy" id="3051826"/>
    <lineage>
        <taxon>Bacteria</taxon>
        <taxon>Pseudomonadati</taxon>
        <taxon>Bacteroidota</taxon>
        <taxon>Cytophagia</taxon>
        <taxon>Cytophagales</taxon>
        <taxon>Splendidivirgaceae</taxon>
        <taxon>Splendidivirga</taxon>
    </lineage>
</organism>
<evidence type="ECO:0000313" key="3">
    <source>
        <dbReference type="Proteomes" id="UP001172082"/>
    </source>
</evidence>
<keyword evidence="3" id="KW-1185">Reference proteome</keyword>